<organism evidence="3 4">
    <name type="scientific">Kibdelosporangium persicum</name>
    <dbReference type="NCBI Taxonomy" id="2698649"/>
    <lineage>
        <taxon>Bacteria</taxon>
        <taxon>Bacillati</taxon>
        <taxon>Actinomycetota</taxon>
        <taxon>Actinomycetes</taxon>
        <taxon>Pseudonocardiales</taxon>
        <taxon>Pseudonocardiaceae</taxon>
        <taxon>Kibdelosporangium</taxon>
    </lineage>
</organism>
<comment type="caution">
    <text evidence="3">The sequence shown here is derived from an EMBL/GenBank/DDBJ whole genome shotgun (WGS) entry which is preliminary data.</text>
</comment>
<name>A0ABX2F4E2_9PSEU</name>
<gene>
    <name evidence="3" type="ORF">GC106_33150</name>
</gene>
<feature type="domain" description="HTH cro/C1-type" evidence="2">
    <location>
        <begin position="14"/>
        <end position="68"/>
    </location>
</feature>
<dbReference type="InterPro" id="IPR013096">
    <property type="entry name" value="Cupin_2"/>
</dbReference>
<dbReference type="PANTHER" id="PTHR46797:SF1">
    <property type="entry name" value="METHYLPHOSPHONATE SYNTHASE"/>
    <property type="match status" value="1"/>
</dbReference>
<protein>
    <submittedName>
        <fullName evidence="3">HTH-type transcriptional regulator SutR</fullName>
    </submittedName>
</protein>
<accession>A0ABX2F4E2</accession>
<evidence type="ECO:0000256" key="1">
    <source>
        <dbReference type="ARBA" id="ARBA00023125"/>
    </source>
</evidence>
<dbReference type="Pfam" id="PF01381">
    <property type="entry name" value="HTH_3"/>
    <property type="match status" value="1"/>
</dbReference>
<dbReference type="InterPro" id="IPR010982">
    <property type="entry name" value="Lambda_DNA-bd_dom_sf"/>
</dbReference>
<dbReference type="PANTHER" id="PTHR46797">
    <property type="entry name" value="HTH-TYPE TRANSCRIPTIONAL REGULATOR"/>
    <property type="match status" value="1"/>
</dbReference>
<dbReference type="CDD" id="cd02209">
    <property type="entry name" value="cupin_XRE_C"/>
    <property type="match status" value="1"/>
</dbReference>
<dbReference type="Gene3D" id="1.10.260.40">
    <property type="entry name" value="lambda repressor-like DNA-binding domains"/>
    <property type="match status" value="1"/>
</dbReference>
<dbReference type="InterPro" id="IPR050807">
    <property type="entry name" value="TransReg_Diox_bact_type"/>
</dbReference>
<keyword evidence="1" id="KW-0238">DNA-binding</keyword>
<proteinExistence type="predicted"/>
<dbReference type="InterPro" id="IPR011051">
    <property type="entry name" value="RmlC_Cupin_sf"/>
</dbReference>
<dbReference type="SUPFAM" id="SSF51182">
    <property type="entry name" value="RmlC-like cupins"/>
    <property type="match status" value="1"/>
</dbReference>
<dbReference type="Gene3D" id="2.60.120.10">
    <property type="entry name" value="Jelly Rolls"/>
    <property type="match status" value="1"/>
</dbReference>
<sequence>MIREQAGQVLAANLRELRGQAGLSLSELARRSGIAKGTLSQLESGTGNPTIETVFSLSNAFHVPVSSLLTERADPGVVLVRSANLDVLSSNAVDLRLLRRVDLTDTVVEIYDQRVRPGAVQHSAGHPGFEHVTVTDGVLRFGPPDEPYVLGPGDYICFPAHRPHIYEAVDGPVTSVLLLQYPSGSAASSVHP</sequence>
<dbReference type="InterPro" id="IPR014710">
    <property type="entry name" value="RmlC-like_jellyroll"/>
</dbReference>
<evidence type="ECO:0000313" key="4">
    <source>
        <dbReference type="Proteomes" id="UP000763557"/>
    </source>
</evidence>
<dbReference type="SMART" id="SM00530">
    <property type="entry name" value="HTH_XRE"/>
    <property type="match status" value="1"/>
</dbReference>
<dbReference type="PROSITE" id="PS50943">
    <property type="entry name" value="HTH_CROC1"/>
    <property type="match status" value="1"/>
</dbReference>
<dbReference type="CDD" id="cd00093">
    <property type="entry name" value="HTH_XRE"/>
    <property type="match status" value="1"/>
</dbReference>
<dbReference type="Pfam" id="PF07883">
    <property type="entry name" value="Cupin_2"/>
    <property type="match status" value="1"/>
</dbReference>
<dbReference type="EMBL" id="JAAATY010000008">
    <property type="protein sequence ID" value="NRN66097.1"/>
    <property type="molecule type" value="Genomic_DNA"/>
</dbReference>
<dbReference type="InterPro" id="IPR001387">
    <property type="entry name" value="Cro/C1-type_HTH"/>
</dbReference>
<evidence type="ECO:0000259" key="2">
    <source>
        <dbReference type="PROSITE" id="PS50943"/>
    </source>
</evidence>
<reference evidence="3 4" key="1">
    <citation type="submission" date="2020-01" db="EMBL/GenBank/DDBJ databases">
        <title>Kibdelosporangium persica a novel Actinomycetes from a hot desert in Iran.</title>
        <authorList>
            <person name="Safaei N."/>
            <person name="Zaburannyi N."/>
            <person name="Mueller R."/>
            <person name="Wink J."/>
        </authorList>
    </citation>
    <scope>NUCLEOTIDE SEQUENCE [LARGE SCALE GENOMIC DNA]</scope>
    <source>
        <strain evidence="3 4">4NS15</strain>
    </source>
</reference>
<keyword evidence="4" id="KW-1185">Reference proteome</keyword>
<evidence type="ECO:0000313" key="3">
    <source>
        <dbReference type="EMBL" id="NRN66097.1"/>
    </source>
</evidence>
<dbReference type="Proteomes" id="UP000763557">
    <property type="component" value="Unassembled WGS sequence"/>
</dbReference>
<dbReference type="SUPFAM" id="SSF47413">
    <property type="entry name" value="lambda repressor-like DNA-binding domains"/>
    <property type="match status" value="1"/>
</dbReference>
<dbReference type="RefSeq" id="WP_173131411.1">
    <property type="nucleotide sequence ID" value="NZ_CBCSGW010000002.1"/>
</dbReference>